<protein>
    <recommendedName>
        <fullName evidence="1">DUF4240 domain-containing protein</fullName>
    </recommendedName>
</protein>
<keyword evidence="3" id="KW-1185">Reference proteome</keyword>
<gene>
    <name evidence="2" type="ORF">HNR21_001247</name>
</gene>
<name>A0A7W3MUY5_9ACTN</name>
<evidence type="ECO:0000313" key="3">
    <source>
        <dbReference type="Proteomes" id="UP000539313"/>
    </source>
</evidence>
<dbReference type="Proteomes" id="UP000539313">
    <property type="component" value="Unassembled WGS sequence"/>
</dbReference>
<dbReference type="EMBL" id="JACJII010000001">
    <property type="protein sequence ID" value="MBA9002365.1"/>
    <property type="molecule type" value="Genomic_DNA"/>
</dbReference>
<evidence type="ECO:0000313" key="2">
    <source>
        <dbReference type="EMBL" id="MBA9002365.1"/>
    </source>
</evidence>
<dbReference type="AlphaFoldDB" id="A0A7W3MUY5"/>
<dbReference type="RefSeq" id="WP_182704420.1">
    <property type="nucleotide sequence ID" value="NZ_JACJII010000001.1"/>
</dbReference>
<reference evidence="2 3" key="1">
    <citation type="submission" date="2020-08" db="EMBL/GenBank/DDBJ databases">
        <title>Sequencing the genomes of 1000 actinobacteria strains.</title>
        <authorList>
            <person name="Klenk H.-P."/>
        </authorList>
    </citation>
    <scope>NUCLEOTIDE SEQUENCE [LARGE SCALE GENOMIC DNA]</scope>
    <source>
        <strain evidence="2 3">DSM 45823</strain>
    </source>
</reference>
<proteinExistence type="predicted"/>
<accession>A0A7W3MUY5</accession>
<organism evidence="2 3">
    <name type="scientific">Thermomonospora cellulosilytica</name>
    <dbReference type="NCBI Taxonomy" id="1411118"/>
    <lineage>
        <taxon>Bacteria</taxon>
        <taxon>Bacillati</taxon>
        <taxon>Actinomycetota</taxon>
        <taxon>Actinomycetes</taxon>
        <taxon>Streptosporangiales</taxon>
        <taxon>Thermomonosporaceae</taxon>
        <taxon>Thermomonospora</taxon>
    </lineage>
</organism>
<sequence length="184" mass="20404">MNVDEFWGIVEAARADGRPFHEALVDRLAERSEEEILAFQARFDEVDGVVCRWDMVAAASLILGGCTDDAFIDFRAGLIALGREWYERVARSPDALADHPVVAQAAAGDADVEVFHGAVGEAACEAYERVTGKDDCDFYDAVDEYKTAHGLEETDSDMGEEFDFEDDAEMRKRLPRLAEMFLPG</sequence>
<dbReference type="Pfam" id="PF14024">
    <property type="entry name" value="DUF4240"/>
    <property type="match status" value="1"/>
</dbReference>
<evidence type="ECO:0000259" key="1">
    <source>
        <dbReference type="Pfam" id="PF14024"/>
    </source>
</evidence>
<dbReference type="InterPro" id="IPR025334">
    <property type="entry name" value="DUF4240"/>
</dbReference>
<comment type="caution">
    <text evidence="2">The sequence shown here is derived from an EMBL/GenBank/DDBJ whole genome shotgun (WGS) entry which is preliminary data.</text>
</comment>
<feature type="domain" description="DUF4240" evidence="1">
    <location>
        <begin position="1"/>
        <end position="129"/>
    </location>
</feature>